<dbReference type="InterPro" id="IPR050156">
    <property type="entry name" value="TC-AMP_synthase_SUA5"/>
</dbReference>
<dbReference type="PIRSF" id="PIRSF004930">
    <property type="entry name" value="Tln_factor_SUA5"/>
    <property type="match status" value="1"/>
</dbReference>
<dbReference type="RefSeq" id="WP_194121230.1">
    <property type="nucleotide sequence ID" value="NZ_JACYGY010000001.1"/>
</dbReference>
<evidence type="ECO:0000256" key="13">
    <source>
        <dbReference type="PIRNR" id="PIRNR004930"/>
    </source>
</evidence>
<keyword evidence="7 13" id="KW-0819">tRNA processing</keyword>
<dbReference type="Gene3D" id="3.90.870.10">
    <property type="entry name" value="DHBP synthase"/>
    <property type="match status" value="1"/>
</dbReference>
<sequence>MAIIGKDIRLAKEFLQKGQLVAIPTETVYGLAGNALDEKAVLSIFETKNRPSFDPLIVHTDSVEKLSLLVSDIPEAALILAQKFWPGPLTLLLPKKSAIPDLVTSGLDTVAVRIPDHPLTLDLLRALEFPLAAPSANPFGYISPTNAQHVEQQLGEKIPYIMDGGECGIGIESTIIGFVDGIPTIYRLGGLSIEDIESAVGGVALMAHSSSNPQAPGMLKSHYAPKKPFFLTERNDFPVHADGFGYLLFDKYIEGIDQKNQRILSPTSNLKEAAHNLFAYLRELDAQSLSQIWAEPVPDNDLGRAINDRLKRAAAVD</sequence>
<evidence type="ECO:0000313" key="16">
    <source>
        <dbReference type="Proteomes" id="UP000634134"/>
    </source>
</evidence>
<keyword evidence="16" id="KW-1185">Reference proteome</keyword>
<evidence type="ECO:0000256" key="6">
    <source>
        <dbReference type="ARBA" id="ARBA00022679"/>
    </source>
</evidence>
<dbReference type="PANTHER" id="PTHR17490:SF16">
    <property type="entry name" value="THREONYLCARBAMOYL-AMP SYNTHASE"/>
    <property type="match status" value="1"/>
</dbReference>
<accession>A0ABR9WFH1</accession>
<evidence type="ECO:0000256" key="10">
    <source>
        <dbReference type="ARBA" id="ARBA00022840"/>
    </source>
</evidence>
<evidence type="ECO:0000256" key="2">
    <source>
        <dbReference type="ARBA" id="ARBA00007663"/>
    </source>
</evidence>
<gene>
    <name evidence="15" type="ORF">IEE83_14380</name>
</gene>
<evidence type="ECO:0000256" key="8">
    <source>
        <dbReference type="ARBA" id="ARBA00022695"/>
    </source>
</evidence>
<keyword evidence="10 13" id="KW-0067">ATP-binding</keyword>
<keyword evidence="6 13" id="KW-0808">Transferase</keyword>
<reference evidence="16" key="1">
    <citation type="submission" date="2023-07" db="EMBL/GenBank/DDBJ databases">
        <title>Dyadobacter sp. nov 'subterranea' isolated from contaminted grondwater.</title>
        <authorList>
            <person name="Szabo I."/>
            <person name="Al-Omari J."/>
            <person name="Szerdahelyi S.G."/>
            <person name="Rado J."/>
        </authorList>
    </citation>
    <scope>NUCLEOTIDE SEQUENCE [LARGE SCALE GENOMIC DNA]</scope>
    <source>
        <strain evidence="16">UP-52</strain>
    </source>
</reference>
<evidence type="ECO:0000256" key="7">
    <source>
        <dbReference type="ARBA" id="ARBA00022694"/>
    </source>
</evidence>
<comment type="catalytic activity">
    <reaction evidence="12 13">
        <text>L-threonine + hydrogencarbonate + ATP = L-threonylcarbamoyladenylate + diphosphate + H2O</text>
        <dbReference type="Rhea" id="RHEA:36407"/>
        <dbReference type="ChEBI" id="CHEBI:15377"/>
        <dbReference type="ChEBI" id="CHEBI:17544"/>
        <dbReference type="ChEBI" id="CHEBI:30616"/>
        <dbReference type="ChEBI" id="CHEBI:33019"/>
        <dbReference type="ChEBI" id="CHEBI:57926"/>
        <dbReference type="ChEBI" id="CHEBI:73682"/>
        <dbReference type="EC" id="2.7.7.87"/>
    </reaction>
</comment>
<dbReference type="Pfam" id="PF01300">
    <property type="entry name" value="Sua5_yciO_yrdC"/>
    <property type="match status" value="1"/>
</dbReference>
<dbReference type="PROSITE" id="PS51163">
    <property type="entry name" value="YRDC"/>
    <property type="match status" value="1"/>
</dbReference>
<organism evidence="15 16">
    <name type="scientific">Dyadobacter subterraneus</name>
    <dbReference type="NCBI Taxonomy" id="2773304"/>
    <lineage>
        <taxon>Bacteria</taxon>
        <taxon>Pseudomonadati</taxon>
        <taxon>Bacteroidota</taxon>
        <taxon>Cytophagia</taxon>
        <taxon>Cytophagales</taxon>
        <taxon>Spirosomataceae</taxon>
        <taxon>Dyadobacter</taxon>
    </lineage>
</organism>
<proteinExistence type="inferred from homology"/>
<dbReference type="Gene3D" id="3.40.50.11030">
    <property type="entry name" value="Threonylcarbamoyl-AMP synthase, C-terminal domain"/>
    <property type="match status" value="1"/>
</dbReference>
<dbReference type="InterPro" id="IPR038385">
    <property type="entry name" value="Sua5/YwlC_C"/>
</dbReference>
<evidence type="ECO:0000256" key="11">
    <source>
        <dbReference type="ARBA" id="ARBA00029774"/>
    </source>
</evidence>
<dbReference type="EMBL" id="JACYGY010000001">
    <property type="protein sequence ID" value="MBE9463071.1"/>
    <property type="molecule type" value="Genomic_DNA"/>
</dbReference>
<evidence type="ECO:0000256" key="9">
    <source>
        <dbReference type="ARBA" id="ARBA00022741"/>
    </source>
</evidence>
<protein>
    <recommendedName>
        <fullName evidence="4 13">Threonylcarbamoyl-AMP synthase</fullName>
        <shortName evidence="13">TC-AMP synthase</shortName>
        <ecNumber evidence="3 13">2.7.7.87</ecNumber>
    </recommendedName>
    <alternativeName>
        <fullName evidence="11 13">L-threonylcarbamoyladenylate synthase</fullName>
    </alternativeName>
</protein>
<dbReference type="EC" id="2.7.7.87" evidence="3 13"/>
<evidence type="ECO:0000256" key="3">
    <source>
        <dbReference type="ARBA" id="ARBA00012584"/>
    </source>
</evidence>
<dbReference type="NCBIfam" id="TIGR00057">
    <property type="entry name" value="L-threonylcarbamoyladenylate synthase"/>
    <property type="match status" value="1"/>
</dbReference>
<name>A0ABR9WFH1_9BACT</name>
<keyword evidence="8 13" id="KW-0548">Nucleotidyltransferase</keyword>
<evidence type="ECO:0000256" key="4">
    <source>
        <dbReference type="ARBA" id="ARBA00015492"/>
    </source>
</evidence>
<evidence type="ECO:0000259" key="14">
    <source>
        <dbReference type="PROSITE" id="PS51163"/>
    </source>
</evidence>
<evidence type="ECO:0000313" key="15">
    <source>
        <dbReference type="EMBL" id="MBE9463071.1"/>
    </source>
</evidence>
<dbReference type="PANTHER" id="PTHR17490">
    <property type="entry name" value="SUA5"/>
    <property type="match status" value="1"/>
</dbReference>
<feature type="domain" description="YrdC-like" evidence="14">
    <location>
        <begin position="5"/>
        <end position="191"/>
    </location>
</feature>
<evidence type="ECO:0000256" key="5">
    <source>
        <dbReference type="ARBA" id="ARBA00022490"/>
    </source>
</evidence>
<dbReference type="Proteomes" id="UP000634134">
    <property type="component" value="Unassembled WGS sequence"/>
</dbReference>
<dbReference type="Pfam" id="PF03481">
    <property type="entry name" value="Sua5_C"/>
    <property type="match status" value="1"/>
</dbReference>
<evidence type="ECO:0000256" key="1">
    <source>
        <dbReference type="ARBA" id="ARBA00004496"/>
    </source>
</evidence>
<comment type="similarity">
    <text evidence="2 13">Belongs to the SUA5 family.</text>
</comment>
<comment type="caution">
    <text evidence="15">The sequence shown here is derived from an EMBL/GenBank/DDBJ whole genome shotgun (WGS) entry which is preliminary data.</text>
</comment>
<keyword evidence="9 13" id="KW-0547">Nucleotide-binding</keyword>
<evidence type="ECO:0000256" key="12">
    <source>
        <dbReference type="ARBA" id="ARBA00048366"/>
    </source>
</evidence>
<keyword evidence="5 13" id="KW-0963">Cytoplasm</keyword>
<comment type="subcellular location">
    <subcellularLocation>
        <location evidence="1 13">Cytoplasm</location>
    </subcellularLocation>
</comment>
<dbReference type="InterPro" id="IPR006070">
    <property type="entry name" value="Sua5-like_dom"/>
</dbReference>
<dbReference type="InterPro" id="IPR010923">
    <property type="entry name" value="T(6)A37_SUA5"/>
</dbReference>
<dbReference type="SUPFAM" id="SSF55821">
    <property type="entry name" value="YrdC/RibB"/>
    <property type="match status" value="1"/>
</dbReference>
<comment type="function">
    <text evidence="13">Required for the formation of a threonylcarbamoyl group on adenosine at position 37 (t(6)A37) in tRNAs that read codons beginning with adenine.</text>
</comment>
<dbReference type="InterPro" id="IPR005145">
    <property type="entry name" value="Sua5_C"/>
</dbReference>
<dbReference type="InterPro" id="IPR017945">
    <property type="entry name" value="DHBP_synth_RibB-like_a/b_dom"/>
</dbReference>